<dbReference type="InterPro" id="IPR007197">
    <property type="entry name" value="rSAM"/>
</dbReference>
<keyword evidence="2" id="KW-0479">Metal-binding</keyword>
<dbReference type="GO" id="GO:0051536">
    <property type="term" value="F:iron-sulfur cluster binding"/>
    <property type="evidence" value="ECO:0007669"/>
    <property type="project" value="UniProtKB-KW"/>
</dbReference>
<dbReference type="InterPro" id="IPR013785">
    <property type="entry name" value="Aldolase_TIM"/>
</dbReference>
<dbReference type="InterPro" id="IPR026335">
    <property type="entry name" value="rSAM_SPASM_FxsB"/>
</dbReference>
<evidence type="ECO:0000313" key="6">
    <source>
        <dbReference type="EMBL" id="ROO90628.1"/>
    </source>
</evidence>
<sequence length="402" mass="44226">MAVHGGEWPSLLDVQGLLEGGWRPTPFREFVLKIHSRCNLACDYCYMYESPDQGWRAQPRRMARGTLDQTIARIAEHVAAHRLPAVTVVLHGGEPLLAGVEHLRYAVAATRAALPGVRVDFQVQTNGTLLDPVFLALFDELDVRVGVSLDGDSTANDRHRLRRDGGSSHEAVRRGLEQLTAPRYRHLFSGLLAAVDLANDPVVTYEALLAHDPPEIDFLLPHGTWDLPPPGRPADRSTPYGDWLVKAFDRWYGAPVRETRVRLFGEILHLLLGRPSRSETIGLSPVATVVVETNGRIEQVDTLKAAFEGASGTPLHVARDSFDDALLVPGIAARQIGARALSAECRSCTLVRVCGGGLYPHRHRTPTGFRNPSVYCPDLYALITHVRDTLTTDIATLRPPHS</sequence>
<dbReference type="InterPro" id="IPR023867">
    <property type="entry name" value="Sulphatase_maturase_rSAM"/>
</dbReference>
<name>A0A3N1DBY7_9ACTN</name>
<protein>
    <recommendedName>
        <fullName evidence="5">Radical SAM core domain-containing protein</fullName>
    </recommendedName>
</protein>
<dbReference type="AlphaFoldDB" id="A0A3N1DBY7"/>
<dbReference type="RefSeq" id="WP_246053268.1">
    <property type="nucleotide sequence ID" value="NZ_RJKE01000001.1"/>
</dbReference>
<evidence type="ECO:0000256" key="2">
    <source>
        <dbReference type="ARBA" id="ARBA00022723"/>
    </source>
</evidence>
<accession>A0A3N1DBY7</accession>
<dbReference type="GO" id="GO:0016491">
    <property type="term" value="F:oxidoreductase activity"/>
    <property type="evidence" value="ECO:0007669"/>
    <property type="project" value="InterPro"/>
</dbReference>
<dbReference type="Gene3D" id="3.20.20.70">
    <property type="entry name" value="Aldolase class I"/>
    <property type="match status" value="1"/>
</dbReference>
<evidence type="ECO:0000256" key="3">
    <source>
        <dbReference type="ARBA" id="ARBA00023004"/>
    </source>
</evidence>
<proteinExistence type="predicted"/>
<dbReference type="CDD" id="cd01335">
    <property type="entry name" value="Radical_SAM"/>
    <property type="match status" value="1"/>
</dbReference>
<dbReference type="GO" id="GO:0046872">
    <property type="term" value="F:metal ion binding"/>
    <property type="evidence" value="ECO:0007669"/>
    <property type="project" value="UniProtKB-KW"/>
</dbReference>
<dbReference type="Pfam" id="PF04055">
    <property type="entry name" value="Radical_SAM"/>
    <property type="match status" value="1"/>
</dbReference>
<dbReference type="SFLD" id="SFLDS00029">
    <property type="entry name" value="Radical_SAM"/>
    <property type="match status" value="1"/>
</dbReference>
<dbReference type="EMBL" id="RJKE01000001">
    <property type="protein sequence ID" value="ROO90628.1"/>
    <property type="molecule type" value="Genomic_DNA"/>
</dbReference>
<dbReference type="SFLD" id="SFLDG01067">
    <property type="entry name" value="SPASM/twitch_domain_containing"/>
    <property type="match status" value="1"/>
</dbReference>
<dbReference type="InterPro" id="IPR058240">
    <property type="entry name" value="rSAM_sf"/>
</dbReference>
<dbReference type="PANTHER" id="PTHR43273:SF8">
    <property type="entry name" value="RADICAL SAM DOMAIN PROTEIN"/>
    <property type="match status" value="1"/>
</dbReference>
<evidence type="ECO:0000313" key="7">
    <source>
        <dbReference type="Proteomes" id="UP000272400"/>
    </source>
</evidence>
<keyword evidence="1" id="KW-0949">S-adenosyl-L-methionine</keyword>
<dbReference type="PROSITE" id="PS51918">
    <property type="entry name" value="RADICAL_SAM"/>
    <property type="match status" value="1"/>
</dbReference>
<dbReference type="SFLD" id="SFLDG01386">
    <property type="entry name" value="main_SPASM_domain-containing"/>
    <property type="match status" value="1"/>
</dbReference>
<dbReference type="SFLD" id="SFLDG01072">
    <property type="entry name" value="dehydrogenase_like"/>
    <property type="match status" value="1"/>
</dbReference>
<dbReference type="NCBIfam" id="TIGR04269">
    <property type="entry name" value="SAM_SPASM_FxsB"/>
    <property type="match status" value="1"/>
</dbReference>
<keyword evidence="7" id="KW-1185">Reference proteome</keyword>
<organism evidence="6 7">
    <name type="scientific">Actinocorallia herbida</name>
    <dbReference type="NCBI Taxonomy" id="58109"/>
    <lineage>
        <taxon>Bacteria</taxon>
        <taxon>Bacillati</taxon>
        <taxon>Actinomycetota</taxon>
        <taxon>Actinomycetes</taxon>
        <taxon>Streptosporangiales</taxon>
        <taxon>Thermomonosporaceae</taxon>
        <taxon>Actinocorallia</taxon>
    </lineage>
</organism>
<gene>
    <name evidence="6" type="ORF">EDD29_8361</name>
</gene>
<evidence type="ECO:0000256" key="1">
    <source>
        <dbReference type="ARBA" id="ARBA00022691"/>
    </source>
</evidence>
<comment type="caution">
    <text evidence="6">The sequence shown here is derived from an EMBL/GenBank/DDBJ whole genome shotgun (WGS) entry which is preliminary data.</text>
</comment>
<feature type="domain" description="Radical SAM core" evidence="5">
    <location>
        <begin position="24"/>
        <end position="255"/>
    </location>
</feature>
<reference evidence="6 7" key="1">
    <citation type="submission" date="2018-11" db="EMBL/GenBank/DDBJ databases">
        <title>Sequencing the genomes of 1000 actinobacteria strains.</title>
        <authorList>
            <person name="Klenk H.-P."/>
        </authorList>
    </citation>
    <scope>NUCLEOTIDE SEQUENCE [LARGE SCALE GENOMIC DNA]</scope>
    <source>
        <strain evidence="6 7">DSM 44254</strain>
    </source>
</reference>
<keyword evidence="4" id="KW-0411">Iron-sulfur</keyword>
<dbReference type="SUPFAM" id="SSF102114">
    <property type="entry name" value="Radical SAM enzymes"/>
    <property type="match status" value="1"/>
</dbReference>
<dbReference type="Proteomes" id="UP000272400">
    <property type="component" value="Unassembled WGS sequence"/>
</dbReference>
<evidence type="ECO:0000256" key="4">
    <source>
        <dbReference type="ARBA" id="ARBA00023014"/>
    </source>
</evidence>
<dbReference type="PANTHER" id="PTHR43273">
    <property type="entry name" value="ANAEROBIC SULFATASE-MATURATING ENZYME HOMOLOG ASLB-RELATED"/>
    <property type="match status" value="1"/>
</dbReference>
<evidence type="ECO:0000259" key="5">
    <source>
        <dbReference type="PROSITE" id="PS51918"/>
    </source>
</evidence>
<keyword evidence="3" id="KW-0408">Iron</keyword>